<dbReference type="Proteomes" id="UP001459277">
    <property type="component" value="Unassembled WGS sequence"/>
</dbReference>
<proteinExistence type="predicted"/>
<dbReference type="EMBL" id="JAZDWU010000001">
    <property type="protein sequence ID" value="KAL0015741.1"/>
    <property type="molecule type" value="Genomic_DNA"/>
</dbReference>
<organism evidence="1 2">
    <name type="scientific">Lithocarpus litseifolius</name>
    <dbReference type="NCBI Taxonomy" id="425828"/>
    <lineage>
        <taxon>Eukaryota</taxon>
        <taxon>Viridiplantae</taxon>
        <taxon>Streptophyta</taxon>
        <taxon>Embryophyta</taxon>
        <taxon>Tracheophyta</taxon>
        <taxon>Spermatophyta</taxon>
        <taxon>Magnoliopsida</taxon>
        <taxon>eudicotyledons</taxon>
        <taxon>Gunneridae</taxon>
        <taxon>Pentapetalae</taxon>
        <taxon>rosids</taxon>
        <taxon>fabids</taxon>
        <taxon>Fagales</taxon>
        <taxon>Fagaceae</taxon>
        <taxon>Lithocarpus</taxon>
    </lineage>
</organism>
<reference evidence="1 2" key="1">
    <citation type="submission" date="2024-01" db="EMBL/GenBank/DDBJ databases">
        <title>A telomere-to-telomere, gap-free genome of sweet tea (Lithocarpus litseifolius).</title>
        <authorList>
            <person name="Zhou J."/>
        </authorList>
    </citation>
    <scope>NUCLEOTIDE SEQUENCE [LARGE SCALE GENOMIC DNA]</scope>
    <source>
        <strain evidence="1">Zhou-2022a</strain>
        <tissue evidence="1">Leaf</tissue>
    </source>
</reference>
<protein>
    <submittedName>
        <fullName evidence="1">Uncharacterized protein</fullName>
    </submittedName>
</protein>
<dbReference type="AlphaFoldDB" id="A0AAW2E3Y8"/>
<name>A0AAW2E3Y8_9ROSI</name>
<comment type="caution">
    <text evidence="1">The sequence shown here is derived from an EMBL/GenBank/DDBJ whole genome shotgun (WGS) entry which is preliminary data.</text>
</comment>
<evidence type="ECO:0000313" key="2">
    <source>
        <dbReference type="Proteomes" id="UP001459277"/>
    </source>
</evidence>
<accession>A0AAW2E3Y8</accession>
<sequence>MGKPCPSAFGHPIPALQKALGQGPSIPLWEGPVPALLEVLGQGDPIPALPKALGQVYFHTKWRKTCPSAFGSAGIGCPSASKSAGTGLSPFRMEIDLSQRFQKRWDWAPYPSAISYGNRPVPALPKALGLGTLSQRFWKRWDSSRRFATLKLATVCDAGARRPFATLQLAGRSRPFSLPAFATLQSFAGHSRWVLDEIGVDVSSQGIGQEFCG</sequence>
<keyword evidence="2" id="KW-1185">Reference proteome</keyword>
<gene>
    <name evidence="1" type="ORF">SO802_002810</name>
</gene>
<evidence type="ECO:0000313" key="1">
    <source>
        <dbReference type="EMBL" id="KAL0015741.1"/>
    </source>
</evidence>